<dbReference type="VEuPathDB" id="VectorBase:GBRI011265"/>
<protein>
    <submittedName>
        <fullName evidence="2">Uncharacterized protein</fullName>
    </submittedName>
</protein>
<keyword evidence="1" id="KW-0812">Transmembrane</keyword>
<keyword evidence="1" id="KW-1133">Transmembrane helix</keyword>
<dbReference type="AlphaFoldDB" id="A0A1A9W9K6"/>
<evidence type="ECO:0000313" key="2">
    <source>
        <dbReference type="EnsemblMetazoa" id="GBRI011265-PA"/>
    </source>
</evidence>
<feature type="transmembrane region" description="Helical" evidence="1">
    <location>
        <begin position="102"/>
        <end position="120"/>
    </location>
</feature>
<keyword evidence="1" id="KW-0472">Membrane</keyword>
<reference evidence="2" key="2">
    <citation type="submission" date="2020-05" db="UniProtKB">
        <authorList>
            <consortium name="EnsemblMetazoa"/>
        </authorList>
    </citation>
    <scope>IDENTIFICATION</scope>
    <source>
        <strain evidence="2">IAEA</strain>
    </source>
</reference>
<dbReference type="Proteomes" id="UP000091820">
    <property type="component" value="Unassembled WGS sequence"/>
</dbReference>
<sequence>MTAKERWEKRESGINYFPTEIRDKCIVTALIIAMIATQSNWSCKGAINSIHIPYMNFESKIWERIALEPEKHFLFFVVFVLLFYSEALSTEVYSCISQNNKIEYLHIQFLILLLLSSLFLHKNLRVTVAELIQL</sequence>
<reference evidence="3" key="1">
    <citation type="submission" date="2014-03" db="EMBL/GenBank/DDBJ databases">
        <authorList>
            <person name="Aksoy S."/>
            <person name="Warren W."/>
            <person name="Wilson R.K."/>
        </authorList>
    </citation>
    <scope>NUCLEOTIDE SEQUENCE [LARGE SCALE GENOMIC DNA]</scope>
    <source>
        <strain evidence="3">IAEA</strain>
    </source>
</reference>
<name>A0A1A9W9K6_9MUSC</name>
<accession>A0A1A9W9K6</accession>
<dbReference type="EnsemblMetazoa" id="GBRI011265-RA">
    <property type="protein sequence ID" value="GBRI011265-PA"/>
    <property type="gene ID" value="GBRI011265"/>
</dbReference>
<keyword evidence="3" id="KW-1185">Reference proteome</keyword>
<organism evidence="2 3">
    <name type="scientific">Glossina brevipalpis</name>
    <dbReference type="NCBI Taxonomy" id="37001"/>
    <lineage>
        <taxon>Eukaryota</taxon>
        <taxon>Metazoa</taxon>
        <taxon>Ecdysozoa</taxon>
        <taxon>Arthropoda</taxon>
        <taxon>Hexapoda</taxon>
        <taxon>Insecta</taxon>
        <taxon>Pterygota</taxon>
        <taxon>Neoptera</taxon>
        <taxon>Endopterygota</taxon>
        <taxon>Diptera</taxon>
        <taxon>Brachycera</taxon>
        <taxon>Muscomorpha</taxon>
        <taxon>Hippoboscoidea</taxon>
        <taxon>Glossinidae</taxon>
        <taxon>Glossina</taxon>
    </lineage>
</organism>
<evidence type="ECO:0000313" key="3">
    <source>
        <dbReference type="Proteomes" id="UP000091820"/>
    </source>
</evidence>
<proteinExistence type="predicted"/>
<evidence type="ECO:0000256" key="1">
    <source>
        <dbReference type="SAM" id="Phobius"/>
    </source>
</evidence>
<feature type="transmembrane region" description="Helical" evidence="1">
    <location>
        <begin position="73"/>
        <end position="90"/>
    </location>
</feature>